<proteinExistence type="predicted"/>
<name>A0A8D6PST4_9EURY</name>
<keyword evidence="2" id="KW-1185">Reference proteome</keyword>
<sequence length="171" mass="19261">MNIIIKYFLNLCLTIIRIGGDNVIIILDLNGTIATDGVIKDSTKEKIKELCKNYQIFILSADTFGTLKYIERELGVKGIKIDKEKFKSEKIAKNEILKEIREKYKNEKIVAFGNGANDELLLKNADLGICVLGDEGAWTKTLLNADIVVKDIDNGLDLILKEKRLKATMRD</sequence>
<gene>
    <name evidence="1" type="ORF">MLAUSG7_1137</name>
</gene>
<dbReference type="GO" id="GO:0016787">
    <property type="term" value="F:hydrolase activity"/>
    <property type="evidence" value="ECO:0007669"/>
    <property type="project" value="UniProtKB-KW"/>
</dbReference>
<accession>A0A8D6PST4</accession>
<evidence type="ECO:0000313" key="2">
    <source>
        <dbReference type="Proteomes" id="UP000679213"/>
    </source>
</evidence>
<dbReference type="InterPro" id="IPR023214">
    <property type="entry name" value="HAD_sf"/>
</dbReference>
<dbReference type="SUPFAM" id="SSF56784">
    <property type="entry name" value="HAD-like"/>
    <property type="match status" value="1"/>
</dbReference>
<evidence type="ECO:0000313" key="1">
    <source>
        <dbReference type="EMBL" id="CAB3289264.1"/>
    </source>
</evidence>
<dbReference type="InterPro" id="IPR036412">
    <property type="entry name" value="HAD-like_sf"/>
</dbReference>
<organism evidence="1 2">
    <name type="scientific">Methanocaldococcus lauensis</name>
    <dbReference type="NCBI Taxonomy" id="2546128"/>
    <lineage>
        <taxon>Archaea</taxon>
        <taxon>Methanobacteriati</taxon>
        <taxon>Methanobacteriota</taxon>
        <taxon>Methanomada group</taxon>
        <taxon>Methanococci</taxon>
        <taxon>Methanococcales</taxon>
        <taxon>Methanocaldococcaceae</taxon>
        <taxon>Methanocaldococcus</taxon>
    </lineage>
</organism>
<keyword evidence="1" id="KW-0378">Hydrolase</keyword>
<dbReference type="Pfam" id="PF00702">
    <property type="entry name" value="Hydrolase"/>
    <property type="match status" value="1"/>
</dbReference>
<dbReference type="Proteomes" id="UP000679213">
    <property type="component" value="Chromosome I"/>
</dbReference>
<dbReference type="Gene3D" id="3.40.50.1000">
    <property type="entry name" value="HAD superfamily/HAD-like"/>
    <property type="match status" value="1"/>
</dbReference>
<reference evidence="1 2" key="1">
    <citation type="submission" date="2020-04" db="EMBL/GenBank/DDBJ databases">
        <authorList>
            <consortium name="Genoscope - CEA"/>
            <person name="William W."/>
        </authorList>
    </citation>
    <scope>NUCLEOTIDE SEQUENCE [LARGE SCALE GENOMIC DNA]</scope>
    <source>
        <strain evidence="1 2">SG7</strain>
    </source>
</reference>
<dbReference type="AlphaFoldDB" id="A0A8D6PST4"/>
<protein>
    <submittedName>
        <fullName evidence="1">Haloacid dehalogenase domain protein hydrolase</fullName>
    </submittedName>
</protein>
<dbReference type="EMBL" id="LR792632">
    <property type="protein sequence ID" value="CAB3289264.1"/>
    <property type="molecule type" value="Genomic_DNA"/>
</dbReference>
<dbReference type="KEGG" id="mesg:MLAUSG7_1137"/>